<proteinExistence type="inferred from homology"/>
<feature type="transmembrane region" description="Helical" evidence="6">
    <location>
        <begin position="77"/>
        <end position="100"/>
    </location>
</feature>
<name>A0A928V4Z1_9GAMM</name>
<dbReference type="PANTHER" id="PTHR43483:SF3">
    <property type="entry name" value="MEMBRANE TRANSPORTER PROTEIN HI_0806-RELATED"/>
    <property type="match status" value="1"/>
</dbReference>
<dbReference type="InterPro" id="IPR002781">
    <property type="entry name" value="TM_pro_TauE-like"/>
</dbReference>
<keyword evidence="3 6" id="KW-0812">Transmembrane</keyword>
<evidence type="ECO:0000256" key="5">
    <source>
        <dbReference type="ARBA" id="ARBA00023136"/>
    </source>
</evidence>
<dbReference type="EMBL" id="PRDL01000001">
    <property type="protein sequence ID" value="MBE8718891.1"/>
    <property type="molecule type" value="Genomic_DNA"/>
</dbReference>
<feature type="transmembrane region" description="Helical" evidence="6">
    <location>
        <begin position="215"/>
        <end position="237"/>
    </location>
</feature>
<feature type="transmembrane region" description="Helical" evidence="6">
    <location>
        <begin position="146"/>
        <end position="171"/>
    </location>
</feature>
<evidence type="ECO:0000256" key="1">
    <source>
        <dbReference type="ARBA" id="ARBA00004141"/>
    </source>
</evidence>
<reference evidence="7" key="1">
    <citation type="submission" date="2018-07" db="EMBL/GenBank/DDBJ databases">
        <title>Genome assembly of strain Ka43.</title>
        <authorList>
            <person name="Kukolya J."/>
            <person name="Nagy I."/>
            <person name="Horvath B."/>
            <person name="Toth A."/>
        </authorList>
    </citation>
    <scope>NUCLEOTIDE SEQUENCE</scope>
    <source>
        <strain evidence="7">KB43</strain>
    </source>
</reference>
<gene>
    <name evidence="7" type="ORF">C4F51_17085</name>
</gene>
<keyword evidence="5 6" id="KW-0472">Membrane</keyword>
<dbReference type="Proteomes" id="UP000652567">
    <property type="component" value="Unassembled WGS sequence"/>
</dbReference>
<comment type="similarity">
    <text evidence="2 6">Belongs to the 4-toluene sulfonate uptake permease (TSUP) (TC 2.A.102) family.</text>
</comment>
<evidence type="ECO:0000313" key="7">
    <source>
        <dbReference type="EMBL" id="MBE8718891.1"/>
    </source>
</evidence>
<protein>
    <recommendedName>
        <fullName evidence="6">Probable membrane transporter protein</fullName>
    </recommendedName>
</protein>
<feature type="transmembrane region" description="Helical" evidence="6">
    <location>
        <begin position="183"/>
        <end position="203"/>
    </location>
</feature>
<sequence length="267" mass="27729">MELVWLIAYLILGVVTGLMAGLFGIGGGGIMVPVLTVMFTAQQFPAEHTVHIALATSMAAIVPTAIASMRAHNKRQAVLWPVVWTITPGILVGTFGATFLASYLSAAPLAIFFSCFMAFVAFQMIANKKPAPSRELPGKVGLTGAGTGIGIVSALVAIGGGSLTVPFLSWCNVRIQTAIGTSAAIGLPIALSGALGYLINGWGVAGLPELTLGYIYWPAVIAMSVMSFIFAPLGASLAHRLPVAVLKKLFAVLLIGLSVQMLAVLFF</sequence>
<evidence type="ECO:0000256" key="6">
    <source>
        <dbReference type="RuleBase" id="RU363041"/>
    </source>
</evidence>
<dbReference type="RefSeq" id="WP_193911824.1">
    <property type="nucleotide sequence ID" value="NZ_PRDL01000001.1"/>
</dbReference>
<evidence type="ECO:0000313" key="8">
    <source>
        <dbReference type="Proteomes" id="UP000652567"/>
    </source>
</evidence>
<dbReference type="AlphaFoldDB" id="A0A928V4Z1"/>
<comment type="caution">
    <text evidence="7">The sequence shown here is derived from an EMBL/GenBank/DDBJ whole genome shotgun (WGS) entry which is preliminary data.</text>
</comment>
<feature type="transmembrane region" description="Helical" evidence="6">
    <location>
        <begin position="249"/>
        <end position="266"/>
    </location>
</feature>
<evidence type="ECO:0000256" key="4">
    <source>
        <dbReference type="ARBA" id="ARBA00022989"/>
    </source>
</evidence>
<evidence type="ECO:0000256" key="3">
    <source>
        <dbReference type="ARBA" id="ARBA00022692"/>
    </source>
</evidence>
<evidence type="ECO:0000256" key="2">
    <source>
        <dbReference type="ARBA" id="ARBA00009142"/>
    </source>
</evidence>
<keyword evidence="4 6" id="KW-1133">Transmembrane helix</keyword>
<dbReference type="GO" id="GO:0005886">
    <property type="term" value="C:plasma membrane"/>
    <property type="evidence" value="ECO:0007669"/>
    <property type="project" value="UniProtKB-SubCell"/>
</dbReference>
<comment type="subcellular location">
    <subcellularLocation>
        <location evidence="6">Cell membrane</location>
        <topology evidence="6">Multi-pass membrane protein</topology>
    </subcellularLocation>
    <subcellularLocation>
        <location evidence="1">Membrane</location>
        <topology evidence="1">Multi-pass membrane protein</topology>
    </subcellularLocation>
</comment>
<keyword evidence="8" id="KW-1185">Reference proteome</keyword>
<feature type="transmembrane region" description="Helical" evidence="6">
    <location>
        <begin position="51"/>
        <end position="71"/>
    </location>
</feature>
<dbReference type="Pfam" id="PF01925">
    <property type="entry name" value="TauE"/>
    <property type="match status" value="1"/>
</dbReference>
<feature type="transmembrane region" description="Helical" evidence="6">
    <location>
        <begin position="107"/>
        <end position="126"/>
    </location>
</feature>
<dbReference type="PANTHER" id="PTHR43483">
    <property type="entry name" value="MEMBRANE TRANSPORTER PROTEIN HI_0806-RELATED"/>
    <property type="match status" value="1"/>
</dbReference>
<organism evidence="7 8">
    <name type="scientific">Cellvibrio polysaccharolyticus</name>
    <dbReference type="NCBI Taxonomy" id="2082724"/>
    <lineage>
        <taxon>Bacteria</taxon>
        <taxon>Pseudomonadati</taxon>
        <taxon>Pseudomonadota</taxon>
        <taxon>Gammaproteobacteria</taxon>
        <taxon>Cellvibrionales</taxon>
        <taxon>Cellvibrionaceae</taxon>
        <taxon>Cellvibrio</taxon>
    </lineage>
</organism>
<feature type="transmembrane region" description="Helical" evidence="6">
    <location>
        <begin position="6"/>
        <end position="39"/>
    </location>
</feature>
<keyword evidence="6" id="KW-1003">Cell membrane</keyword>
<accession>A0A928V4Z1</accession>